<sequence>MPTALQRKSRKLIRCQLQPLKMERFSRLETIKHYKWKQSMRTQLPLREVEISHLKSSAEVTQSQNRTLSYR</sequence>
<name>A0AAW1JJ93_POPJA</name>
<dbReference type="EMBL" id="JASPKY010000356">
    <property type="protein sequence ID" value="KAK9704148.1"/>
    <property type="molecule type" value="Genomic_DNA"/>
</dbReference>
<evidence type="ECO:0000313" key="2">
    <source>
        <dbReference type="Proteomes" id="UP001458880"/>
    </source>
</evidence>
<gene>
    <name evidence="1" type="ORF">QE152_g28473</name>
</gene>
<evidence type="ECO:0000313" key="1">
    <source>
        <dbReference type="EMBL" id="KAK9704148.1"/>
    </source>
</evidence>
<dbReference type="Proteomes" id="UP001458880">
    <property type="component" value="Unassembled WGS sequence"/>
</dbReference>
<keyword evidence="2" id="KW-1185">Reference proteome</keyword>
<protein>
    <submittedName>
        <fullName evidence="1">Uncharacterized protein</fullName>
    </submittedName>
</protein>
<organism evidence="1 2">
    <name type="scientific">Popillia japonica</name>
    <name type="common">Japanese beetle</name>
    <dbReference type="NCBI Taxonomy" id="7064"/>
    <lineage>
        <taxon>Eukaryota</taxon>
        <taxon>Metazoa</taxon>
        <taxon>Ecdysozoa</taxon>
        <taxon>Arthropoda</taxon>
        <taxon>Hexapoda</taxon>
        <taxon>Insecta</taxon>
        <taxon>Pterygota</taxon>
        <taxon>Neoptera</taxon>
        <taxon>Endopterygota</taxon>
        <taxon>Coleoptera</taxon>
        <taxon>Polyphaga</taxon>
        <taxon>Scarabaeiformia</taxon>
        <taxon>Scarabaeidae</taxon>
        <taxon>Rutelinae</taxon>
        <taxon>Popillia</taxon>
    </lineage>
</organism>
<comment type="caution">
    <text evidence="1">The sequence shown here is derived from an EMBL/GenBank/DDBJ whole genome shotgun (WGS) entry which is preliminary data.</text>
</comment>
<reference evidence="1 2" key="1">
    <citation type="journal article" date="2024" name="BMC Genomics">
        <title>De novo assembly and annotation of Popillia japonica's genome with initial clues to its potential as an invasive pest.</title>
        <authorList>
            <person name="Cucini C."/>
            <person name="Boschi S."/>
            <person name="Funari R."/>
            <person name="Cardaioli E."/>
            <person name="Iannotti N."/>
            <person name="Marturano G."/>
            <person name="Paoli F."/>
            <person name="Bruttini M."/>
            <person name="Carapelli A."/>
            <person name="Frati F."/>
            <person name="Nardi F."/>
        </authorList>
    </citation>
    <scope>NUCLEOTIDE SEQUENCE [LARGE SCALE GENOMIC DNA]</scope>
    <source>
        <strain evidence="1">DMR45628</strain>
    </source>
</reference>
<dbReference type="AlphaFoldDB" id="A0AAW1JJ93"/>
<proteinExistence type="predicted"/>
<accession>A0AAW1JJ93</accession>